<dbReference type="Proteomes" id="UP000236370">
    <property type="component" value="Unassembled WGS sequence"/>
</dbReference>
<evidence type="ECO:0000256" key="1">
    <source>
        <dbReference type="SAM" id="MobiDB-lite"/>
    </source>
</evidence>
<feature type="region of interest" description="Disordered" evidence="1">
    <location>
        <begin position="117"/>
        <end position="136"/>
    </location>
</feature>
<accession>A0A2J8JYR6</accession>
<name>A0A2J8JYR6_PANTR</name>
<organism evidence="2 3">
    <name type="scientific">Pan troglodytes</name>
    <name type="common">Chimpanzee</name>
    <dbReference type="NCBI Taxonomy" id="9598"/>
    <lineage>
        <taxon>Eukaryota</taxon>
        <taxon>Metazoa</taxon>
        <taxon>Chordata</taxon>
        <taxon>Craniata</taxon>
        <taxon>Vertebrata</taxon>
        <taxon>Euteleostomi</taxon>
        <taxon>Mammalia</taxon>
        <taxon>Eutheria</taxon>
        <taxon>Euarchontoglires</taxon>
        <taxon>Primates</taxon>
        <taxon>Haplorrhini</taxon>
        <taxon>Catarrhini</taxon>
        <taxon>Hominidae</taxon>
        <taxon>Pan</taxon>
    </lineage>
</organism>
<feature type="non-terminal residue" evidence="2">
    <location>
        <position position="1"/>
    </location>
</feature>
<sequence>ITEQQLRASLWAQEAKAAQLQLRLRSTESQLEALAAEQQPGNQAQAQLASLYSALQQALGSVCESRPELSGGGDSAPSLWGLEPDQNGARSLFKRGPLLTALSAEAVASALHKLHQDLWKTQQTRRNPSGKESRTP</sequence>
<evidence type="ECO:0000313" key="2">
    <source>
        <dbReference type="EMBL" id="PNI27892.1"/>
    </source>
</evidence>
<dbReference type="EMBL" id="NBAG03000408">
    <property type="protein sequence ID" value="PNI27892.1"/>
    <property type="molecule type" value="Genomic_DNA"/>
</dbReference>
<comment type="caution">
    <text evidence="2">The sequence shown here is derived from an EMBL/GenBank/DDBJ whole genome shotgun (WGS) entry which is preliminary data.</text>
</comment>
<feature type="region of interest" description="Disordered" evidence="1">
    <location>
        <begin position="63"/>
        <end position="87"/>
    </location>
</feature>
<proteinExistence type="predicted"/>
<protein>
    <submittedName>
        <fullName evidence="2">CEP250 isoform 12</fullName>
    </submittedName>
</protein>
<reference evidence="2 3" key="1">
    <citation type="submission" date="2017-12" db="EMBL/GenBank/DDBJ databases">
        <title>High-resolution comparative analysis of great ape genomes.</title>
        <authorList>
            <person name="Pollen A."/>
            <person name="Hastie A."/>
            <person name="Hormozdiari F."/>
            <person name="Dougherty M."/>
            <person name="Liu R."/>
            <person name="Chaisson M."/>
            <person name="Hoppe E."/>
            <person name="Hill C."/>
            <person name="Pang A."/>
            <person name="Hillier L."/>
            <person name="Baker C."/>
            <person name="Armstrong J."/>
            <person name="Shendure J."/>
            <person name="Paten B."/>
            <person name="Wilson R."/>
            <person name="Chao H."/>
            <person name="Schneider V."/>
            <person name="Ventura M."/>
            <person name="Kronenberg Z."/>
            <person name="Murali S."/>
            <person name="Gordon D."/>
            <person name="Cantsilieris S."/>
            <person name="Munson K."/>
            <person name="Nelson B."/>
            <person name="Raja A."/>
            <person name="Underwood J."/>
            <person name="Diekhans M."/>
            <person name="Fiddes I."/>
            <person name="Haussler D."/>
            <person name="Eichler E."/>
        </authorList>
    </citation>
    <scope>NUCLEOTIDE SEQUENCE [LARGE SCALE GENOMIC DNA]</scope>
    <source>
        <tissue evidence="2">Blood</tissue>
    </source>
</reference>
<gene>
    <name evidence="2" type="ORF">CK820_G0043089</name>
</gene>
<dbReference type="AlphaFoldDB" id="A0A2J8JYR6"/>
<evidence type="ECO:0000313" key="3">
    <source>
        <dbReference type="Proteomes" id="UP000236370"/>
    </source>
</evidence>